<evidence type="ECO:0000313" key="1">
    <source>
        <dbReference type="EMBL" id="QOW64934.1"/>
    </source>
</evidence>
<keyword evidence="1" id="KW-0614">Plasmid</keyword>
<keyword evidence="2" id="KW-1185">Reference proteome</keyword>
<proteinExistence type="predicted"/>
<gene>
    <name evidence="1" type="ORF">IDM48_11340</name>
</gene>
<organism evidence="1 2">
    <name type="scientific">Rothia amarae</name>
    <dbReference type="NCBI Taxonomy" id="169480"/>
    <lineage>
        <taxon>Bacteria</taxon>
        <taxon>Bacillati</taxon>
        <taxon>Actinomycetota</taxon>
        <taxon>Actinomycetes</taxon>
        <taxon>Micrococcales</taxon>
        <taxon>Micrococcaceae</taxon>
        <taxon>Rothia</taxon>
    </lineage>
</organism>
<protein>
    <submittedName>
        <fullName evidence="1">Uncharacterized protein</fullName>
    </submittedName>
</protein>
<dbReference type="EMBL" id="CP062957">
    <property type="protein sequence ID" value="QOW64934.1"/>
    <property type="molecule type" value="Genomic_DNA"/>
</dbReference>
<reference evidence="1 2" key="1">
    <citation type="submission" date="2020-09" db="EMBL/GenBank/DDBJ databases">
        <title>Investigation of environmental microbe.</title>
        <authorList>
            <person name="Ou Y."/>
            <person name="Kang Q."/>
        </authorList>
    </citation>
    <scope>NUCLEOTIDE SEQUENCE [LARGE SCALE GENOMIC DNA]</scope>
    <source>
        <strain evidence="1 2">KJZ-9</strain>
        <plasmid evidence="1 2">p1</plasmid>
    </source>
</reference>
<dbReference type="AlphaFoldDB" id="A0A7S6WX08"/>
<name>A0A7S6WX08_9MICC</name>
<dbReference type="RefSeq" id="WP_202939946.1">
    <property type="nucleotide sequence ID" value="NZ_CP062957.1"/>
</dbReference>
<geneLocation type="plasmid" evidence="1 2">
    <name>p1</name>
</geneLocation>
<dbReference type="Proteomes" id="UP000516421">
    <property type="component" value="Plasmid p1"/>
</dbReference>
<evidence type="ECO:0000313" key="2">
    <source>
        <dbReference type="Proteomes" id="UP000516421"/>
    </source>
</evidence>
<sequence length="95" mass="10947">MIYSYDRAKETEKMISSVRPEFDDLDFWAEQIRKRLSTDDLDQHCLYLSSRLEELMEETTSGHLSMGGVEHSLELAKVAEITNHLEAVEATLEGR</sequence>
<dbReference type="KEGG" id="rama:IDM48_11340"/>
<accession>A0A7S6WX08</accession>